<name>A0A8S5TKB5_9CAUD</name>
<dbReference type="EMBL" id="BK032843">
    <property type="protein sequence ID" value="DAF63756.1"/>
    <property type="molecule type" value="Genomic_DNA"/>
</dbReference>
<reference evidence="1" key="1">
    <citation type="journal article" date="2021" name="Proc. Natl. Acad. Sci. U.S.A.">
        <title>A Catalog of Tens of Thousands of Viruses from Human Metagenomes Reveals Hidden Associations with Chronic Diseases.</title>
        <authorList>
            <person name="Tisza M.J."/>
            <person name="Buck C.B."/>
        </authorList>
    </citation>
    <scope>NUCLEOTIDE SEQUENCE</scope>
    <source>
        <strain evidence="1">Ctz6O13</strain>
    </source>
</reference>
<keyword evidence="1" id="KW-0378">Hydrolase</keyword>
<protein>
    <submittedName>
        <fullName evidence="1">Intron-encoded DNA endonuclease I-AniI</fullName>
    </submittedName>
</protein>
<keyword evidence="1" id="KW-0255">Endonuclease</keyword>
<dbReference type="InterPro" id="IPR027434">
    <property type="entry name" value="Homing_endonucl"/>
</dbReference>
<proteinExistence type="predicted"/>
<organism evidence="1">
    <name type="scientific">Podoviridae sp. ctz6O13</name>
    <dbReference type="NCBI Taxonomy" id="2827757"/>
    <lineage>
        <taxon>Viruses</taxon>
        <taxon>Duplodnaviria</taxon>
        <taxon>Heunggongvirae</taxon>
        <taxon>Uroviricota</taxon>
        <taxon>Caudoviricetes</taxon>
    </lineage>
</organism>
<dbReference type="GO" id="GO:0004519">
    <property type="term" value="F:endonuclease activity"/>
    <property type="evidence" value="ECO:0007669"/>
    <property type="project" value="UniProtKB-KW"/>
</dbReference>
<keyword evidence="1" id="KW-0540">Nuclease</keyword>
<evidence type="ECO:0000313" key="1">
    <source>
        <dbReference type="EMBL" id="DAF63756.1"/>
    </source>
</evidence>
<sequence length="196" mass="22307">MVAVTLKAEDHNHLEKLKDFFKATVNKISYGIVSLNYKHYSKCSFQVCDKHLKEKLISLGCFPKKSLTLKFPNTSIFNNPLLVYPFIRGYVDGDECLTFSKSGRLELSIIGTKDFLSGIQTAFPNRFKSVHHIKRTKSDVCKISVTGNNADYVSAILYQDASIYLQRKYDRFAVLSRNTWDYQGAKTVNPEMGIPC</sequence>
<accession>A0A8S5TKB5</accession>
<dbReference type="Gene3D" id="3.10.28.10">
    <property type="entry name" value="Homing endonucleases"/>
    <property type="match status" value="1"/>
</dbReference>